<dbReference type="Proteomes" id="UP000789595">
    <property type="component" value="Unassembled WGS sequence"/>
</dbReference>
<dbReference type="CDD" id="cd16655">
    <property type="entry name" value="RING-Ubox_WDSUB1-like"/>
    <property type="match status" value="1"/>
</dbReference>
<dbReference type="OrthoDB" id="424220at2759"/>
<evidence type="ECO:0000313" key="2">
    <source>
        <dbReference type="EMBL" id="CAE0695728.1"/>
    </source>
</evidence>
<dbReference type="SMART" id="SM00504">
    <property type="entry name" value="Ubox"/>
    <property type="match status" value="1"/>
</dbReference>
<keyword evidence="4" id="KW-1185">Reference proteome</keyword>
<evidence type="ECO:0000259" key="1">
    <source>
        <dbReference type="PROSITE" id="PS51698"/>
    </source>
</evidence>
<dbReference type="EMBL" id="HBIW01013005">
    <property type="protein sequence ID" value="CAE0695728.1"/>
    <property type="molecule type" value="Transcribed_RNA"/>
</dbReference>
<dbReference type="GO" id="GO:0004842">
    <property type="term" value="F:ubiquitin-protein transferase activity"/>
    <property type="evidence" value="ECO:0007669"/>
    <property type="project" value="InterPro"/>
</dbReference>
<gene>
    <name evidence="2" type="ORF">PCAL00307_LOCUS11164</name>
    <name evidence="3" type="ORF">PECAL_2P01870</name>
</gene>
<dbReference type="PROSITE" id="PS51698">
    <property type="entry name" value="U_BOX"/>
    <property type="match status" value="1"/>
</dbReference>
<dbReference type="SUPFAM" id="SSF57850">
    <property type="entry name" value="RING/U-box"/>
    <property type="match status" value="1"/>
</dbReference>
<protein>
    <recommendedName>
        <fullName evidence="1">U-box domain-containing protein</fullName>
    </recommendedName>
</protein>
<reference evidence="3" key="2">
    <citation type="submission" date="2021-11" db="EMBL/GenBank/DDBJ databases">
        <authorList>
            <consortium name="Genoscope - CEA"/>
            <person name="William W."/>
        </authorList>
    </citation>
    <scope>NUCLEOTIDE SEQUENCE</scope>
</reference>
<dbReference type="InterPro" id="IPR052085">
    <property type="entry name" value="WD-SAM-U-box"/>
</dbReference>
<dbReference type="AlphaFoldDB" id="A0A7S3ZW13"/>
<dbReference type="InterPro" id="IPR003613">
    <property type="entry name" value="Ubox_domain"/>
</dbReference>
<proteinExistence type="predicted"/>
<name>A0A7S3ZW13_9STRA</name>
<dbReference type="GO" id="GO:0016567">
    <property type="term" value="P:protein ubiquitination"/>
    <property type="evidence" value="ECO:0007669"/>
    <property type="project" value="InterPro"/>
</dbReference>
<sequence length="194" mass="21177">MLDEACARAARARLEKEYLSALESSLSDQRAERVIFDALTCSISLDIMQDPVMACDGHTYERAAIEAWLSANSTSPKTGEVLESTTLIPNHSVRQLIDAFHQAAIDACGADETKAPPRRARTMSKASALYVLLAEATGAHCRSDDVVRELLRGARQHLTKFVPELQNNLLEQAQVNSQVGLGHAFSRCKVKAPS</sequence>
<accession>A0A7S3ZW13</accession>
<evidence type="ECO:0000313" key="4">
    <source>
        <dbReference type="Proteomes" id="UP000789595"/>
    </source>
</evidence>
<organism evidence="2">
    <name type="scientific">Pelagomonas calceolata</name>
    <dbReference type="NCBI Taxonomy" id="35677"/>
    <lineage>
        <taxon>Eukaryota</taxon>
        <taxon>Sar</taxon>
        <taxon>Stramenopiles</taxon>
        <taxon>Ochrophyta</taxon>
        <taxon>Pelagophyceae</taxon>
        <taxon>Pelagomonadales</taxon>
        <taxon>Pelagomonadaceae</taxon>
        <taxon>Pelagomonas</taxon>
    </lineage>
</organism>
<dbReference type="PANTHER" id="PTHR46573">
    <property type="entry name" value="WD REPEAT, SAM AND U-BOX DOMAIN-CONTAINING PROTEIN 1"/>
    <property type="match status" value="1"/>
</dbReference>
<dbReference type="Pfam" id="PF04564">
    <property type="entry name" value="U-box"/>
    <property type="match status" value="1"/>
</dbReference>
<dbReference type="Gene3D" id="3.30.40.10">
    <property type="entry name" value="Zinc/RING finger domain, C3HC4 (zinc finger)"/>
    <property type="match status" value="1"/>
</dbReference>
<reference evidence="2" key="1">
    <citation type="submission" date="2021-01" db="EMBL/GenBank/DDBJ databases">
        <authorList>
            <person name="Corre E."/>
            <person name="Pelletier E."/>
            <person name="Niang G."/>
            <person name="Scheremetjew M."/>
            <person name="Finn R."/>
            <person name="Kale V."/>
            <person name="Holt S."/>
            <person name="Cochrane G."/>
            <person name="Meng A."/>
            <person name="Brown T."/>
            <person name="Cohen L."/>
        </authorList>
    </citation>
    <scope>NUCLEOTIDE SEQUENCE</scope>
    <source>
        <strain evidence="2">CCMP1756</strain>
    </source>
</reference>
<feature type="domain" description="U-box" evidence="1">
    <location>
        <begin position="34"/>
        <end position="107"/>
    </location>
</feature>
<dbReference type="PANTHER" id="PTHR46573:SF1">
    <property type="entry name" value="WD REPEAT, SAM AND U-BOX DOMAIN-CONTAINING PROTEIN 1"/>
    <property type="match status" value="1"/>
</dbReference>
<dbReference type="InterPro" id="IPR013083">
    <property type="entry name" value="Znf_RING/FYVE/PHD"/>
</dbReference>
<evidence type="ECO:0000313" key="3">
    <source>
        <dbReference type="EMBL" id="CAH0367177.1"/>
    </source>
</evidence>
<dbReference type="EMBL" id="CAKKNE010000002">
    <property type="protein sequence ID" value="CAH0367177.1"/>
    <property type="molecule type" value="Genomic_DNA"/>
</dbReference>